<reference evidence="2 5" key="2">
    <citation type="submission" date="2019-06" db="EMBL/GenBank/DDBJ databases">
        <title>Whole genome shotgun sequence of Brevibacillus agri NBRC 15538.</title>
        <authorList>
            <person name="Hosoyama A."/>
            <person name="Uohara A."/>
            <person name="Ohji S."/>
            <person name="Ichikawa N."/>
        </authorList>
    </citation>
    <scope>NUCLEOTIDE SEQUENCE [LARGE SCALE GENOMIC DNA]</scope>
    <source>
        <strain evidence="2 5">NBRC 15538</strain>
    </source>
</reference>
<evidence type="ECO:0000313" key="5">
    <source>
        <dbReference type="Proteomes" id="UP000317180"/>
    </source>
</evidence>
<organism evidence="3 4">
    <name type="scientific">Brevibacillus agri</name>
    <dbReference type="NCBI Taxonomy" id="51101"/>
    <lineage>
        <taxon>Bacteria</taxon>
        <taxon>Bacillati</taxon>
        <taxon>Bacillota</taxon>
        <taxon>Bacilli</taxon>
        <taxon>Bacillales</taxon>
        <taxon>Paenibacillaceae</taxon>
        <taxon>Brevibacillus</taxon>
    </lineage>
</organism>
<dbReference type="EMBL" id="BJOD01000011">
    <property type="protein sequence ID" value="GED25180.1"/>
    <property type="molecule type" value="Genomic_DNA"/>
</dbReference>
<keyword evidence="5" id="KW-1185">Reference proteome</keyword>
<dbReference type="GeneID" id="82810820"/>
<accession>A0A3M8ASK7</accession>
<evidence type="ECO:0000256" key="1">
    <source>
        <dbReference type="SAM" id="MobiDB-lite"/>
    </source>
</evidence>
<proteinExistence type="predicted"/>
<evidence type="ECO:0000313" key="2">
    <source>
        <dbReference type="EMBL" id="GED25180.1"/>
    </source>
</evidence>
<gene>
    <name evidence="2" type="ORF">BAG01nite_12820</name>
    <name evidence="3" type="ORF">EB820_14495</name>
</gene>
<feature type="compositionally biased region" description="Basic and acidic residues" evidence="1">
    <location>
        <begin position="435"/>
        <end position="449"/>
    </location>
</feature>
<protein>
    <submittedName>
        <fullName evidence="3">Phage portal protein</fullName>
    </submittedName>
</protein>
<dbReference type="RefSeq" id="WP_122953031.1">
    <property type="nucleotide sequence ID" value="NZ_BJOD01000011.1"/>
</dbReference>
<dbReference type="OrthoDB" id="2955634at2"/>
<dbReference type="AlphaFoldDB" id="A0A3M8ASK7"/>
<dbReference type="InterPro" id="IPR021145">
    <property type="entry name" value="Portal_protein_SPP1_Gp6-like"/>
</dbReference>
<dbReference type="EMBL" id="RHHN01000042">
    <property type="protein sequence ID" value="RNB54119.1"/>
    <property type="molecule type" value="Genomic_DNA"/>
</dbReference>
<feature type="region of interest" description="Disordered" evidence="1">
    <location>
        <begin position="412"/>
        <end position="457"/>
    </location>
</feature>
<sequence>MSIQQYVLEKFDGNLEWFVEECKKVYHQQRVNHVLDLREYLNGKHKILNRSVEVWNGKEYYPRTIVLNLAKNILNFESTYLLGNPITISGKDATVKKFKKVWRKGNYDRVTKKILDNVIKYGMCWEVCYLDENKDIQSYIVKPEDGYEVISPDNKYIGFIEHYVVDGCSYYNVFYEDRIEKWDDVGGQLRKVAEFTNISGLPIRYKNDQNELDENSGRSSLEDIIPLIDQLEDVLSKFSDSFYKHHNPLMIISGQILKGDGFNPHLVGNALNLDDGSTADMISNKLDHMSFKEIYGTIYQALLTISNTPGIAMSSVELSNISETSLLLLYSVADVRGALNESWLKEGLMERLKVFKKLMELKGIAVNQDDFDELELIFQYARPKNRTEIVDNIVKLRSINMLSLETAVEQNPYTSNKAQEMDRLREEQMENNMGNKKDKDDKKSDDLGNKDGQQMQE</sequence>
<name>A0A3M8ASK7_9BACL</name>
<feature type="compositionally biased region" description="Basic and acidic residues" evidence="1">
    <location>
        <begin position="419"/>
        <end position="428"/>
    </location>
</feature>
<dbReference type="Pfam" id="PF05133">
    <property type="entry name" value="SPP1_portal"/>
    <property type="match status" value="1"/>
</dbReference>
<evidence type="ECO:0000313" key="3">
    <source>
        <dbReference type="EMBL" id="RNB54119.1"/>
    </source>
</evidence>
<reference evidence="3 4" key="1">
    <citation type="submission" date="2018-10" db="EMBL/GenBank/DDBJ databases">
        <title>Phylogenomics of Brevibacillus.</title>
        <authorList>
            <person name="Dunlap C."/>
        </authorList>
    </citation>
    <scope>NUCLEOTIDE SEQUENCE [LARGE SCALE GENOMIC DNA]</scope>
    <source>
        <strain evidence="3 4">NRRL NRS 1219</strain>
    </source>
</reference>
<dbReference type="Proteomes" id="UP000317180">
    <property type="component" value="Unassembled WGS sequence"/>
</dbReference>
<evidence type="ECO:0000313" key="4">
    <source>
        <dbReference type="Proteomes" id="UP000276178"/>
    </source>
</evidence>
<dbReference type="Proteomes" id="UP000276178">
    <property type="component" value="Unassembled WGS sequence"/>
</dbReference>
<comment type="caution">
    <text evidence="3">The sequence shown here is derived from an EMBL/GenBank/DDBJ whole genome shotgun (WGS) entry which is preliminary data.</text>
</comment>